<dbReference type="Pfam" id="PF03814">
    <property type="entry name" value="KdpA"/>
    <property type="match status" value="1"/>
</dbReference>
<feature type="transmembrane region" description="Helical" evidence="9">
    <location>
        <begin position="175"/>
        <end position="193"/>
    </location>
</feature>
<feature type="transmembrane region" description="Helical" evidence="9">
    <location>
        <begin position="366"/>
        <end position="385"/>
    </location>
</feature>
<dbReference type="InterPro" id="IPR004623">
    <property type="entry name" value="KdpA"/>
</dbReference>
<evidence type="ECO:0000256" key="2">
    <source>
        <dbReference type="ARBA" id="ARBA00022475"/>
    </source>
</evidence>
<comment type="subcellular location">
    <subcellularLocation>
        <location evidence="9">Cell membrane</location>
        <topology evidence="9">Multi-pass membrane protein</topology>
    </subcellularLocation>
</comment>
<gene>
    <name evidence="9" type="primary">kdpA</name>
    <name evidence="11" type="ORF">AVDCRST_MAG73-1823</name>
</gene>
<evidence type="ECO:0000256" key="5">
    <source>
        <dbReference type="ARBA" id="ARBA00022958"/>
    </source>
</evidence>
<feature type="transmembrane region" description="Helical" evidence="9">
    <location>
        <begin position="497"/>
        <end position="517"/>
    </location>
</feature>
<organism evidence="11">
    <name type="scientific">uncultured Thermomicrobiales bacterium</name>
    <dbReference type="NCBI Taxonomy" id="1645740"/>
    <lineage>
        <taxon>Bacteria</taxon>
        <taxon>Pseudomonadati</taxon>
        <taxon>Thermomicrobiota</taxon>
        <taxon>Thermomicrobia</taxon>
        <taxon>Thermomicrobiales</taxon>
        <taxon>environmental samples</taxon>
    </lineage>
</organism>
<feature type="compositionally biased region" description="Polar residues" evidence="10">
    <location>
        <begin position="310"/>
        <end position="329"/>
    </location>
</feature>
<feature type="transmembrane region" description="Helical" evidence="9">
    <location>
        <begin position="255"/>
        <end position="272"/>
    </location>
</feature>
<feature type="transmembrane region" description="Helical" evidence="9">
    <location>
        <begin position="431"/>
        <end position="450"/>
    </location>
</feature>
<sequence length="579" mass="61380">MSNALLLIAYFGVLLAMTKPVGLFMARVFSGERTVLHPVVAPVERGIYRLTGVDETKEMRWTTYAVAMLLFNLAGFLVVYLLQRLQRGLPLNPRELSGIEPRSAFNTAVSFVTNTNWQGYYPEITMGYLTQMSGLTVQNFVSAATGIAVAIALVRGFARRSSREIGNFWVDLTRATLYVLLPLSIVMAVFLVARGVPQNLNDYTAAVGLGGETVLIPQGPVASQEAPKMIGTNGGGFFNANSAHPYENPTPLTNFVQMVAIFLIPAGLTYTFGRMVGNTKQGWAIFAAMSALFFVGVAVTTVAEQSGNPLLTDAGASQETTVNGESTPGGNMESKETRFGIAASSLFAVITTAASCGAVNAMHDSFTPLGGMVPLANIGLGEVIFGGVGAGLYGILVYSVLAIFIAGLMVGRTPEYLGKKIEPYDVKMAMLVTLVLPLSILGFTGVAMATDEALASRWNPAAHGLSEILYAFTSATGNNGSAFAGISANTPFFNPTLGMAMLIGRFLMIVPILALAGNLAHKQRATVTAGTFPTTGPLWIGLLVGVILIVGALTYFPAYTLGPVVEHFQMRNGITFSLE</sequence>
<dbReference type="EMBL" id="CADCWE010000113">
    <property type="protein sequence ID" value="CAA9540021.1"/>
    <property type="molecule type" value="Genomic_DNA"/>
</dbReference>
<keyword evidence="5 9" id="KW-0630">Potassium</keyword>
<feature type="transmembrane region" description="Helical" evidence="9">
    <location>
        <begin position="339"/>
        <end position="359"/>
    </location>
</feature>
<evidence type="ECO:0000256" key="7">
    <source>
        <dbReference type="ARBA" id="ARBA00023065"/>
    </source>
</evidence>
<dbReference type="GO" id="GO:0030955">
    <property type="term" value="F:potassium ion binding"/>
    <property type="evidence" value="ECO:0007669"/>
    <property type="project" value="UniProtKB-UniRule"/>
</dbReference>
<keyword evidence="8 9" id="KW-0472">Membrane</keyword>
<protein>
    <recommendedName>
        <fullName evidence="9">Potassium-transporting ATPase potassium-binding subunit</fullName>
    </recommendedName>
    <alternativeName>
        <fullName evidence="9">ATP phosphohydrolase [potassium-transporting] A chain</fullName>
    </alternativeName>
    <alternativeName>
        <fullName evidence="9">Potassium-binding and translocating subunit A</fullName>
    </alternativeName>
    <alternativeName>
        <fullName evidence="9">Potassium-translocating ATPase A chain</fullName>
    </alternativeName>
</protein>
<comment type="similarity">
    <text evidence="9">Belongs to the KdpA family.</text>
</comment>
<keyword evidence="11" id="KW-0378">Hydrolase</keyword>
<keyword evidence="7 9" id="KW-0406">Ion transport</keyword>
<evidence type="ECO:0000256" key="3">
    <source>
        <dbReference type="ARBA" id="ARBA00022538"/>
    </source>
</evidence>
<reference evidence="11" key="1">
    <citation type="submission" date="2020-02" db="EMBL/GenBank/DDBJ databases">
        <authorList>
            <person name="Meier V. D."/>
        </authorList>
    </citation>
    <scope>NUCLEOTIDE SEQUENCE</scope>
    <source>
        <strain evidence="11">AVDCRST_MAG73</strain>
    </source>
</reference>
<keyword evidence="1 9" id="KW-0813">Transport</keyword>
<evidence type="ECO:0000256" key="1">
    <source>
        <dbReference type="ARBA" id="ARBA00022448"/>
    </source>
</evidence>
<dbReference type="NCBIfam" id="TIGR00680">
    <property type="entry name" value="kdpA"/>
    <property type="match status" value="1"/>
</dbReference>
<evidence type="ECO:0000256" key="10">
    <source>
        <dbReference type="SAM" id="MobiDB-lite"/>
    </source>
</evidence>
<evidence type="ECO:0000256" key="9">
    <source>
        <dbReference type="HAMAP-Rule" id="MF_00275"/>
    </source>
</evidence>
<comment type="subunit">
    <text evidence="9">The system is composed of three essential subunits: KdpA, KdpB and KdpC.</text>
</comment>
<dbReference type="GO" id="GO:0008556">
    <property type="term" value="F:P-type potassium transmembrane transporter activity"/>
    <property type="evidence" value="ECO:0007669"/>
    <property type="project" value="InterPro"/>
</dbReference>
<dbReference type="HAMAP" id="MF_00275">
    <property type="entry name" value="KdpA"/>
    <property type="match status" value="1"/>
</dbReference>
<keyword evidence="2 9" id="KW-1003">Cell membrane</keyword>
<evidence type="ECO:0000313" key="11">
    <source>
        <dbReference type="EMBL" id="CAA9540021.1"/>
    </source>
</evidence>
<dbReference type="AlphaFoldDB" id="A0A6J4U480"/>
<name>A0A6J4U480_9BACT</name>
<dbReference type="GO" id="GO:0005886">
    <property type="term" value="C:plasma membrane"/>
    <property type="evidence" value="ECO:0007669"/>
    <property type="project" value="UniProtKB-SubCell"/>
</dbReference>
<dbReference type="PANTHER" id="PTHR30607:SF2">
    <property type="entry name" value="POTASSIUM-TRANSPORTING ATPASE POTASSIUM-BINDING SUBUNIT"/>
    <property type="match status" value="1"/>
</dbReference>
<feature type="transmembrane region" description="Helical" evidence="9">
    <location>
        <begin position="132"/>
        <end position="154"/>
    </location>
</feature>
<evidence type="ECO:0000256" key="4">
    <source>
        <dbReference type="ARBA" id="ARBA00022692"/>
    </source>
</evidence>
<evidence type="ECO:0000256" key="8">
    <source>
        <dbReference type="ARBA" id="ARBA00023136"/>
    </source>
</evidence>
<feature type="region of interest" description="Disordered" evidence="10">
    <location>
        <begin position="310"/>
        <end position="334"/>
    </location>
</feature>
<comment type="function">
    <text evidence="9">Part of the high-affinity ATP-driven potassium transport (or Kdp) system, which catalyzes the hydrolysis of ATP coupled with the electrogenic transport of potassium into the cytoplasm. This subunit binds the extracellular potassium ions and delivers the ions to the membrane domain of KdpB through an intramembrane tunnel.</text>
</comment>
<evidence type="ECO:0000256" key="6">
    <source>
        <dbReference type="ARBA" id="ARBA00022989"/>
    </source>
</evidence>
<keyword evidence="4 9" id="KW-0812">Transmembrane</keyword>
<dbReference type="PANTHER" id="PTHR30607">
    <property type="entry name" value="POTASSIUM-TRANSPORTING ATPASE A CHAIN"/>
    <property type="match status" value="1"/>
</dbReference>
<dbReference type="PIRSF" id="PIRSF001294">
    <property type="entry name" value="K_ATPaseA"/>
    <property type="match status" value="1"/>
</dbReference>
<keyword evidence="6 9" id="KW-1133">Transmembrane helix</keyword>
<feature type="transmembrane region" description="Helical" evidence="9">
    <location>
        <begin position="391"/>
        <end position="410"/>
    </location>
</feature>
<proteinExistence type="inferred from homology"/>
<accession>A0A6J4U480</accession>
<feature type="transmembrane region" description="Helical" evidence="9">
    <location>
        <begin position="538"/>
        <end position="558"/>
    </location>
</feature>
<keyword evidence="3 9" id="KW-0633">Potassium transport</keyword>
<dbReference type="GO" id="GO:0016787">
    <property type="term" value="F:hydrolase activity"/>
    <property type="evidence" value="ECO:0007669"/>
    <property type="project" value="UniProtKB-KW"/>
</dbReference>
<feature type="transmembrane region" description="Helical" evidence="9">
    <location>
        <begin position="284"/>
        <end position="303"/>
    </location>
</feature>
<feature type="transmembrane region" description="Helical" evidence="9">
    <location>
        <begin position="61"/>
        <end position="82"/>
    </location>
</feature>